<accession>A0A7E4VDG0</accession>
<evidence type="ECO:0000313" key="1">
    <source>
        <dbReference type="Proteomes" id="UP000492821"/>
    </source>
</evidence>
<name>A0A7E4VDG0_PANRE</name>
<dbReference type="Proteomes" id="UP000492821">
    <property type="component" value="Unassembled WGS sequence"/>
</dbReference>
<sequence length="97" mass="11071">MSSGLDTRTAPELTLFRKIEEENRLFDDGTGQCLLRVKLSKAVFFRERRKKAGLTMVVCRFSDRSHRCAAEDLASTNYFNDKRRNGDVRAAALSQLL</sequence>
<protein>
    <submittedName>
        <fullName evidence="2">Uncharacterized protein</fullName>
    </submittedName>
</protein>
<keyword evidence="1" id="KW-1185">Reference proteome</keyword>
<dbReference type="WBParaSite" id="Pan_g19152.t1">
    <property type="protein sequence ID" value="Pan_g19152.t1"/>
    <property type="gene ID" value="Pan_g19152"/>
</dbReference>
<proteinExistence type="predicted"/>
<reference evidence="2" key="2">
    <citation type="submission" date="2020-10" db="UniProtKB">
        <authorList>
            <consortium name="WormBaseParasite"/>
        </authorList>
    </citation>
    <scope>IDENTIFICATION</scope>
</reference>
<dbReference type="AlphaFoldDB" id="A0A7E4VDG0"/>
<organism evidence="1 2">
    <name type="scientific">Panagrellus redivivus</name>
    <name type="common">Microworm</name>
    <dbReference type="NCBI Taxonomy" id="6233"/>
    <lineage>
        <taxon>Eukaryota</taxon>
        <taxon>Metazoa</taxon>
        <taxon>Ecdysozoa</taxon>
        <taxon>Nematoda</taxon>
        <taxon>Chromadorea</taxon>
        <taxon>Rhabditida</taxon>
        <taxon>Tylenchina</taxon>
        <taxon>Panagrolaimomorpha</taxon>
        <taxon>Panagrolaimoidea</taxon>
        <taxon>Panagrolaimidae</taxon>
        <taxon>Panagrellus</taxon>
    </lineage>
</organism>
<evidence type="ECO:0000313" key="2">
    <source>
        <dbReference type="WBParaSite" id="Pan_g19152.t1"/>
    </source>
</evidence>
<reference evidence="1" key="1">
    <citation type="journal article" date="2013" name="Genetics">
        <title>The draft genome and transcriptome of Panagrellus redivivus are shaped by the harsh demands of a free-living lifestyle.</title>
        <authorList>
            <person name="Srinivasan J."/>
            <person name="Dillman A.R."/>
            <person name="Macchietto M.G."/>
            <person name="Heikkinen L."/>
            <person name="Lakso M."/>
            <person name="Fracchia K.M."/>
            <person name="Antoshechkin I."/>
            <person name="Mortazavi A."/>
            <person name="Wong G."/>
            <person name="Sternberg P.W."/>
        </authorList>
    </citation>
    <scope>NUCLEOTIDE SEQUENCE [LARGE SCALE GENOMIC DNA]</scope>
    <source>
        <strain evidence="1">MT8872</strain>
    </source>
</reference>